<evidence type="ECO:0000313" key="1">
    <source>
        <dbReference type="EMBL" id="THD22353.1"/>
    </source>
</evidence>
<name>A0A4E0R420_FASHE</name>
<accession>A0A4E0R420</accession>
<keyword evidence="2" id="KW-1185">Reference proteome</keyword>
<evidence type="ECO:0000313" key="2">
    <source>
        <dbReference type="Proteomes" id="UP000230066"/>
    </source>
</evidence>
<sequence>MAFCRSFNMICVLQNFFPCMTVGQLSKDLAHITTDACGIELIGQGSKTIKATHPHRDWLHQSTFVKLFYCIYDAQRTIESQAEWCSGNSGDSHFGEVGEGDYGKLLTSACTFLMHFSCLCTFVRNGSSADRRYSASDLS</sequence>
<dbReference type="AlphaFoldDB" id="A0A4E0R420"/>
<comment type="caution">
    <text evidence="1">The sequence shown here is derived from an EMBL/GenBank/DDBJ whole genome shotgun (WGS) entry which is preliminary data.</text>
</comment>
<protein>
    <submittedName>
        <fullName evidence="1">Uncharacterized protein</fullName>
    </submittedName>
</protein>
<dbReference type="Proteomes" id="UP000230066">
    <property type="component" value="Unassembled WGS sequence"/>
</dbReference>
<proteinExistence type="predicted"/>
<dbReference type="EMBL" id="JXXN02002815">
    <property type="protein sequence ID" value="THD22353.1"/>
    <property type="molecule type" value="Genomic_DNA"/>
</dbReference>
<organism evidence="1 2">
    <name type="scientific">Fasciola hepatica</name>
    <name type="common">Liver fluke</name>
    <dbReference type="NCBI Taxonomy" id="6192"/>
    <lineage>
        <taxon>Eukaryota</taxon>
        <taxon>Metazoa</taxon>
        <taxon>Spiralia</taxon>
        <taxon>Lophotrochozoa</taxon>
        <taxon>Platyhelminthes</taxon>
        <taxon>Trematoda</taxon>
        <taxon>Digenea</taxon>
        <taxon>Plagiorchiida</taxon>
        <taxon>Echinostomata</taxon>
        <taxon>Echinostomatoidea</taxon>
        <taxon>Fasciolidae</taxon>
        <taxon>Fasciola</taxon>
    </lineage>
</organism>
<gene>
    <name evidence="1" type="ORF">D915_007012</name>
</gene>
<reference evidence="1" key="1">
    <citation type="submission" date="2019-03" db="EMBL/GenBank/DDBJ databases">
        <title>Improved annotation for the trematode Fasciola hepatica.</title>
        <authorList>
            <person name="Choi Y.-J."/>
            <person name="Martin J."/>
            <person name="Mitreva M."/>
        </authorList>
    </citation>
    <scope>NUCLEOTIDE SEQUENCE [LARGE SCALE GENOMIC DNA]</scope>
</reference>